<dbReference type="EMBL" id="FNJD01000009">
    <property type="protein sequence ID" value="SDP08187.1"/>
    <property type="molecule type" value="Genomic_DNA"/>
</dbReference>
<sequence>MKFTPLACATILACAVAPVLNAGVALSSATMSSLTVPMGQDAQIVKIKNDKEKGPKKAKKEKHKKDKHAKKEKKHEKKHEKKQEKKQEKQAKKLEKKLEKHDKVKVKVKRSKEDRSRISNEILEVRAPEGRDMSVLLGAVPLALLGSQIAFADVTEEKRLTYRNCPPGLAKMDPPCVPPGLAKKGVTYEEWVAYDDKQLDAIYLDQRTEFLDRDIVIGDERAPDRNVIVEEDANQDVVLDDDTLLLSSEQIASLYDLRPAPAGKRYALIDGQPVLLTQEDYTSLLRINELARVENLPEGVRIAPTAALTQNELRQTYKLPQLETGNNYAVVNGELVTLQDSAFETLQLIRIARAIF</sequence>
<evidence type="ECO:0000256" key="2">
    <source>
        <dbReference type="SAM" id="SignalP"/>
    </source>
</evidence>
<evidence type="ECO:0000313" key="4">
    <source>
        <dbReference type="Proteomes" id="UP000198646"/>
    </source>
</evidence>
<organism evidence="3 4">
    <name type="scientific">Sulfitobacter litoralis</name>
    <dbReference type="NCBI Taxonomy" id="335975"/>
    <lineage>
        <taxon>Bacteria</taxon>
        <taxon>Pseudomonadati</taxon>
        <taxon>Pseudomonadota</taxon>
        <taxon>Alphaproteobacteria</taxon>
        <taxon>Rhodobacterales</taxon>
        <taxon>Roseobacteraceae</taxon>
        <taxon>Sulfitobacter</taxon>
    </lineage>
</organism>
<accession>A0ABY0SCT5</accession>
<keyword evidence="4" id="KW-1185">Reference proteome</keyword>
<dbReference type="RefSeq" id="WP_244148404.1">
    <property type="nucleotide sequence ID" value="NZ_FNJD01000009.1"/>
</dbReference>
<reference evidence="3 4" key="1">
    <citation type="submission" date="2016-10" db="EMBL/GenBank/DDBJ databases">
        <authorList>
            <person name="Varghese N."/>
            <person name="Submissions S."/>
        </authorList>
    </citation>
    <scope>NUCLEOTIDE SEQUENCE [LARGE SCALE GENOMIC DNA]</scope>
    <source>
        <strain evidence="3 4">DSM 17584</strain>
    </source>
</reference>
<name>A0ABY0SCT5_9RHOB</name>
<dbReference type="Proteomes" id="UP000198646">
    <property type="component" value="Unassembled WGS sequence"/>
</dbReference>
<proteinExistence type="predicted"/>
<protein>
    <recommendedName>
        <fullName evidence="5">Transketolase</fullName>
    </recommendedName>
</protein>
<evidence type="ECO:0000256" key="1">
    <source>
        <dbReference type="SAM" id="MobiDB-lite"/>
    </source>
</evidence>
<feature type="chain" id="PRO_5045148844" description="Transketolase" evidence="2">
    <location>
        <begin position="23"/>
        <end position="356"/>
    </location>
</feature>
<feature type="signal peptide" evidence="2">
    <location>
        <begin position="1"/>
        <end position="22"/>
    </location>
</feature>
<gene>
    <name evidence="3" type="ORF">SAMN04488512_10987</name>
</gene>
<comment type="caution">
    <text evidence="3">The sequence shown here is derived from an EMBL/GenBank/DDBJ whole genome shotgun (WGS) entry which is preliminary data.</text>
</comment>
<feature type="compositionally biased region" description="Basic and acidic residues" evidence="1">
    <location>
        <begin position="81"/>
        <end position="102"/>
    </location>
</feature>
<evidence type="ECO:0008006" key="5">
    <source>
        <dbReference type="Google" id="ProtNLM"/>
    </source>
</evidence>
<keyword evidence="2" id="KW-0732">Signal</keyword>
<feature type="compositionally biased region" description="Basic residues" evidence="1">
    <location>
        <begin position="56"/>
        <end position="80"/>
    </location>
</feature>
<evidence type="ECO:0000313" key="3">
    <source>
        <dbReference type="EMBL" id="SDP08187.1"/>
    </source>
</evidence>
<feature type="region of interest" description="Disordered" evidence="1">
    <location>
        <begin position="45"/>
        <end position="111"/>
    </location>
</feature>